<evidence type="ECO:0000313" key="16">
    <source>
        <dbReference type="EMBL" id="RWS16846.1"/>
    </source>
</evidence>
<gene>
    <name evidence="16" type="ORF">B4U79_06747</name>
    <name evidence="15" type="ORF">B4U79_08283</name>
</gene>
<dbReference type="GO" id="GO:0016705">
    <property type="term" value="F:oxidoreductase activity, acting on paired donors, with incorporation or reduction of molecular oxygen"/>
    <property type="evidence" value="ECO:0007669"/>
    <property type="project" value="InterPro"/>
</dbReference>
<keyword evidence="10 13" id="KW-0408">Iron</keyword>
<comment type="cofactor">
    <cofactor evidence="1 13">
        <name>heme</name>
        <dbReference type="ChEBI" id="CHEBI:30413"/>
    </cofactor>
</comment>
<protein>
    <submittedName>
        <fullName evidence="16">Uncharacterized protein</fullName>
    </submittedName>
</protein>
<evidence type="ECO:0000313" key="15">
    <source>
        <dbReference type="EMBL" id="RWS16327.1"/>
    </source>
</evidence>
<dbReference type="InterPro" id="IPR001128">
    <property type="entry name" value="Cyt_P450"/>
</dbReference>
<comment type="similarity">
    <text evidence="4 14">Belongs to the cytochrome P450 family.</text>
</comment>
<evidence type="ECO:0000256" key="4">
    <source>
        <dbReference type="ARBA" id="ARBA00010617"/>
    </source>
</evidence>
<evidence type="ECO:0000256" key="12">
    <source>
        <dbReference type="ARBA" id="ARBA00023136"/>
    </source>
</evidence>
<feature type="binding site" description="axial binding residue" evidence="13">
    <location>
        <position position="428"/>
    </location>
    <ligand>
        <name>heme</name>
        <dbReference type="ChEBI" id="CHEBI:30413"/>
    </ligand>
    <ligandPart>
        <name>Fe</name>
        <dbReference type="ChEBI" id="CHEBI:18248"/>
    </ligandPart>
</feature>
<evidence type="ECO:0000256" key="13">
    <source>
        <dbReference type="PIRSR" id="PIRSR602401-1"/>
    </source>
</evidence>
<keyword evidence="6 13" id="KW-0479">Metal-binding</keyword>
<evidence type="ECO:0000256" key="7">
    <source>
        <dbReference type="ARBA" id="ARBA00022824"/>
    </source>
</evidence>
<dbReference type="AlphaFoldDB" id="A0A3S3PPU0"/>
<reference evidence="16" key="2">
    <citation type="submission" date="2018-11" db="EMBL/GenBank/DDBJ databases">
        <title>Trombidioid mite genomics.</title>
        <authorList>
            <person name="Dong X."/>
        </authorList>
    </citation>
    <scope>NUCLEOTIDE SEQUENCE</scope>
    <source>
        <strain evidence="16">UoL-WK</strain>
    </source>
</reference>
<dbReference type="EMBL" id="NCKU01000245">
    <property type="protein sequence ID" value="RWS16327.1"/>
    <property type="molecule type" value="Genomic_DNA"/>
</dbReference>
<evidence type="ECO:0000256" key="6">
    <source>
        <dbReference type="ARBA" id="ARBA00022723"/>
    </source>
</evidence>
<evidence type="ECO:0000256" key="5">
    <source>
        <dbReference type="ARBA" id="ARBA00022617"/>
    </source>
</evidence>
<keyword evidence="7" id="KW-0256">Endoplasmic reticulum</keyword>
<keyword evidence="5 13" id="KW-0349">Heme</keyword>
<keyword evidence="12" id="KW-0472">Membrane</keyword>
<proteinExistence type="inferred from homology"/>
<accession>A0A3S3PPU0</accession>
<dbReference type="GO" id="GO:0004497">
    <property type="term" value="F:monooxygenase activity"/>
    <property type="evidence" value="ECO:0007669"/>
    <property type="project" value="UniProtKB-KW"/>
</dbReference>
<name>A0A3S3PPU0_9ACAR</name>
<evidence type="ECO:0000256" key="14">
    <source>
        <dbReference type="RuleBase" id="RU000461"/>
    </source>
</evidence>
<dbReference type="FunFam" id="1.10.630.10:FF:000182">
    <property type="entry name" value="Cytochrome P450 3A4"/>
    <property type="match status" value="1"/>
</dbReference>
<reference evidence="16 17" key="1">
    <citation type="journal article" date="2018" name="Gigascience">
        <title>Genomes of trombidid mites reveal novel predicted allergens and laterally-transferred genes associated with secondary metabolism.</title>
        <authorList>
            <person name="Dong X."/>
            <person name="Chaisiri K."/>
            <person name="Xia D."/>
            <person name="Armstrong S.D."/>
            <person name="Fang Y."/>
            <person name="Donnelly M.J."/>
            <person name="Kadowaki T."/>
            <person name="McGarry J.W."/>
            <person name="Darby A.C."/>
            <person name="Makepeace B.L."/>
        </authorList>
    </citation>
    <scope>NUCLEOTIDE SEQUENCE [LARGE SCALE GENOMIC DNA]</scope>
    <source>
        <strain evidence="16">UoL-WK</strain>
    </source>
</reference>
<dbReference type="EMBL" id="NCKU01000158">
    <property type="protein sequence ID" value="RWS16846.1"/>
    <property type="molecule type" value="Genomic_DNA"/>
</dbReference>
<evidence type="ECO:0000256" key="3">
    <source>
        <dbReference type="ARBA" id="ARBA00004406"/>
    </source>
</evidence>
<evidence type="ECO:0000256" key="1">
    <source>
        <dbReference type="ARBA" id="ARBA00001971"/>
    </source>
</evidence>
<dbReference type="Gene3D" id="1.10.630.10">
    <property type="entry name" value="Cytochrome P450"/>
    <property type="match status" value="1"/>
</dbReference>
<comment type="subcellular location">
    <subcellularLocation>
        <location evidence="3">Endoplasmic reticulum membrane</location>
        <topology evidence="3">Peripheral membrane protein</topology>
    </subcellularLocation>
    <subcellularLocation>
        <location evidence="2">Microsome membrane</location>
        <topology evidence="2">Peripheral membrane protein</topology>
    </subcellularLocation>
</comment>
<dbReference type="STRING" id="1965070.A0A3S3PPU0"/>
<dbReference type="PRINTS" id="PR00385">
    <property type="entry name" value="P450"/>
</dbReference>
<keyword evidence="11 14" id="KW-0503">Monooxygenase</keyword>
<sequence>MFFEIALLIAFTLLFYFINLTRKQLHFRQWFAKRGILGPKPNFFFGNWFEYRSTANPNDVIDLWIAKYGNVFGYFLGRMPFLLVNDLNLIQKIFLGNNRAFRNRQRFAIDTAPLNTSLIALKDERWKRVRKIVTPTFSQNKVNTEPIPALVDKCVGNFFAAIGANDRTEPLVIDIFARMQAFTLDVIAKTALNMDTNVYNENDPLMNAVREFFENAANPASILATMFGFTRPILKFIVKYITMGKMVEMVVQNLKKRVNDVLNSKIDTSCKNFLHSMIVHLANGDINEDEFIGNLLIIILAGYETTANGLTYLIYMLAKHPNIQEKLRDEILREGHNTQYLEMVWMETLRLYPPVTLFVTREANQDSIVDDYYIEKGTIVQVPVWHIHHRSDIWEDPFTFDPQRFSAEKRKQIHPAAYLPFGLGSRVCIGVQMANLEVRTLISKLLRKFRIEQCEQSPDHLVLKCPTVIINPATPVYIKFVPI</sequence>
<dbReference type="GO" id="GO:0005789">
    <property type="term" value="C:endoplasmic reticulum membrane"/>
    <property type="evidence" value="ECO:0007669"/>
    <property type="project" value="UniProtKB-SubCell"/>
</dbReference>
<evidence type="ECO:0000256" key="11">
    <source>
        <dbReference type="ARBA" id="ARBA00023033"/>
    </source>
</evidence>
<dbReference type="InterPro" id="IPR017972">
    <property type="entry name" value="Cyt_P450_CS"/>
</dbReference>
<dbReference type="InterPro" id="IPR050476">
    <property type="entry name" value="Insect_CytP450_Detox"/>
</dbReference>
<dbReference type="InterPro" id="IPR036396">
    <property type="entry name" value="Cyt_P450_sf"/>
</dbReference>
<evidence type="ECO:0000256" key="2">
    <source>
        <dbReference type="ARBA" id="ARBA00004174"/>
    </source>
</evidence>
<evidence type="ECO:0000256" key="10">
    <source>
        <dbReference type="ARBA" id="ARBA00023004"/>
    </source>
</evidence>
<dbReference type="PANTHER" id="PTHR24292">
    <property type="entry name" value="CYTOCHROME P450"/>
    <property type="match status" value="1"/>
</dbReference>
<dbReference type="PANTHER" id="PTHR24292:SF102">
    <property type="entry name" value="CYTOCHROME P450 FAMILY-RELATED"/>
    <property type="match status" value="1"/>
</dbReference>
<evidence type="ECO:0000256" key="8">
    <source>
        <dbReference type="ARBA" id="ARBA00022848"/>
    </source>
</evidence>
<dbReference type="Pfam" id="PF00067">
    <property type="entry name" value="p450"/>
    <property type="match status" value="1"/>
</dbReference>
<dbReference type="PROSITE" id="PS00086">
    <property type="entry name" value="CYTOCHROME_P450"/>
    <property type="match status" value="1"/>
</dbReference>
<dbReference type="GO" id="GO:0020037">
    <property type="term" value="F:heme binding"/>
    <property type="evidence" value="ECO:0007669"/>
    <property type="project" value="InterPro"/>
</dbReference>
<keyword evidence="17" id="KW-1185">Reference proteome</keyword>
<organism evidence="16 17">
    <name type="scientific">Dinothrombium tinctorium</name>
    <dbReference type="NCBI Taxonomy" id="1965070"/>
    <lineage>
        <taxon>Eukaryota</taxon>
        <taxon>Metazoa</taxon>
        <taxon>Ecdysozoa</taxon>
        <taxon>Arthropoda</taxon>
        <taxon>Chelicerata</taxon>
        <taxon>Arachnida</taxon>
        <taxon>Acari</taxon>
        <taxon>Acariformes</taxon>
        <taxon>Trombidiformes</taxon>
        <taxon>Prostigmata</taxon>
        <taxon>Anystina</taxon>
        <taxon>Parasitengona</taxon>
        <taxon>Trombidioidea</taxon>
        <taxon>Trombidiidae</taxon>
        <taxon>Dinothrombium</taxon>
    </lineage>
</organism>
<evidence type="ECO:0000313" key="17">
    <source>
        <dbReference type="Proteomes" id="UP000285301"/>
    </source>
</evidence>
<dbReference type="InterPro" id="IPR002401">
    <property type="entry name" value="Cyt_P450_E_grp-I"/>
</dbReference>
<dbReference type="SUPFAM" id="SSF48264">
    <property type="entry name" value="Cytochrome P450"/>
    <property type="match status" value="1"/>
</dbReference>
<dbReference type="GO" id="GO:0005506">
    <property type="term" value="F:iron ion binding"/>
    <property type="evidence" value="ECO:0007669"/>
    <property type="project" value="InterPro"/>
</dbReference>
<keyword evidence="8" id="KW-0492">Microsome</keyword>
<dbReference type="PRINTS" id="PR00463">
    <property type="entry name" value="EP450I"/>
</dbReference>
<keyword evidence="9 14" id="KW-0560">Oxidoreductase</keyword>
<comment type="caution">
    <text evidence="16">The sequence shown here is derived from an EMBL/GenBank/DDBJ whole genome shotgun (WGS) entry which is preliminary data.</text>
</comment>
<dbReference type="Proteomes" id="UP000285301">
    <property type="component" value="Unassembled WGS sequence"/>
</dbReference>
<dbReference type="OrthoDB" id="6501435at2759"/>
<evidence type="ECO:0000256" key="9">
    <source>
        <dbReference type="ARBA" id="ARBA00023002"/>
    </source>
</evidence>